<dbReference type="EMBL" id="JBBDHD010000019">
    <property type="protein sequence ID" value="MFH7595459.1"/>
    <property type="molecule type" value="Genomic_DNA"/>
</dbReference>
<dbReference type="RefSeq" id="WP_395509320.1">
    <property type="nucleotide sequence ID" value="NZ_JBBDHD010000019.1"/>
</dbReference>
<evidence type="ECO:0000313" key="1">
    <source>
        <dbReference type="EMBL" id="MFH7595459.1"/>
    </source>
</evidence>
<name>A0ABW7PAS1_9ACTN</name>
<comment type="caution">
    <text evidence="1">The sequence shown here is derived from an EMBL/GenBank/DDBJ whole genome shotgun (WGS) entry which is preliminary data.</text>
</comment>
<proteinExistence type="predicted"/>
<accession>A0ABW7PAS1</accession>
<keyword evidence="2" id="KW-1185">Reference proteome</keyword>
<evidence type="ECO:0000313" key="2">
    <source>
        <dbReference type="Proteomes" id="UP001610631"/>
    </source>
</evidence>
<organism evidence="1 2">
    <name type="scientific">Streptomyces racemochromogenes</name>
    <dbReference type="NCBI Taxonomy" id="67353"/>
    <lineage>
        <taxon>Bacteria</taxon>
        <taxon>Bacillati</taxon>
        <taxon>Actinomycetota</taxon>
        <taxon>Actinomycetes</taxon>
        <taxon>Kitasatosporales</taxon>
        <taxon>Streptomycetaceae</taxon>
        <taxon>Streptomyces</taxon>
    </lineage>
</organism>
<sequence length="97" mass="10079">MTSESPRPRLHRVTCAGSALAVALVPLVVGVLVAKGMAADPHAPVNALITGGGQRAGLPRAEWSRRGHSAVRRLRAARRTVRGRCGALRGTADPGAR</sequence>
<dbReference type="Proteomes" id="UP001610631">
    <property type="component" value="Unassembled WGS sequence"/>
</dbReference>
<reference evidence="1 2" key="1">
    <citation type="submission" date="2024-03" db="EMBL/GenBank/DDBJ databases">
        <title>Whole genome sequencing of Streptomyces racemochromogenes, to identify antimicrobial biosynthetic gene clusters.</title>
        <authorList>
            <person name="Suryawanshi P."/>
            <person name="Krishnaraj P.U."/>
            <person name="Arun Y.P."/>
            <person name="Suryawanshi M.P."/>
            <person name="Rakshit O."/>
        </authorList>
    </citation>
    <scope>NUCLEOTIDE SEQUENCE [LARGE SCALE GENOMIC DNA]</scope>
    <source>
        <strain evidence="1 2">AUDT626</strain>
    </source>
</reference>
<protein>
    <submittedName>
        <fullName evidence="1">Uncharacterized protein</fullName>
    </submittedName>
</protein>
<gene>
    <name evidence="1" type="ORF">WDV06_10205</name>
</gene>